<feature type="compositionally biased region" description="Basic residues" evidence="1">
    <location>
        <begin position="30"/>
        <end position="39"/>
    </location>
</feature>
<protein>
    <submittedName>
        <fullName evidence="2">Uncharacterized protein</fullName>
    </submittedName>
</protein>
<keyword evidence="3" id="KW-1185">Reference proteome</keyword>
<evidence type="ECO:0000256" key="1">
    <source>
        <dbReference type="SAM" id="MobiDB-lite"/>
    </source>
</evidence>
<comment type="caution">
    <text evidence="2">The sequence shown here is derived from an EMBL/GenBank/DDBJ whole genome shotgun (WGS) entry which is preliminary data.</text>
</comment>
<proteinExistence type="predicted"/>
<dbReference type="AlphaFoldDB" id="A0ABD1INB8"/>
<gene>
    <name evidence="2" type="ORF">AAHA92_00858</name>
</gene>
<reference evidence="2 3" key="1">
    <citation type="submission" date="2024-06" db="EMBL/GenBank/DDBJ databases">
        <title>A chromosome level genome sequence of Diviner's sage (Salvia divinorum).</title>
        <authorList>
            <person name="Ford S.A."/>
            <person name="Ro D.-K."/>
            <person name="Ness R.W."/>
            <person name="Phillips M.A."/>
        </authorList>
    </citation>
    <scope>NUCLEOTIDE SEQUENCE [LARGE SCALE GENOMIC DNA]</scope>
    <source>
        <strain evidence="2">SAF-2024a</strain>
        <tissue evidence="2">Leaf</tissue>
    </source>
</reference>
<name>A0ABD1INB8_SALDI</name>
<feature type="region of interest" description="Disordered" evidence="1">
    <location>
        <begin position="1"/>
        <end position="69"/>
    </location>
</feature>
<dbReference type="Proteomes" id="UP001567538">
    <property type="component" value="Unassembled WGS sequence"/>
</dbReference>
<organism evidence="2 3">
    <name type="scientific">Salvia divinorum</name>
    <name type="common">Maria pastora</name>
    <name type="synonym">Diviner's sage</name>
    <dbReference type="NCBI Taxonomy" id="28513"/>
    <lineage>
        <taxon>Eukaryota</taxon>
        <taxon>Viridiplantae</taxon>
        <taxon>Streptophyta</taxon>
        <taxon>Embryophyta</taxon>
        <taxon>Tracheophyta</taxon>
        <taxon>Spermatophyta</taxon>
        <taxon>Magnoliopsida</taxon>
        <taxon>eudicotyledons</taxon>
        <taxon>Gunneridae</taxon>
        <taxon>Pentapetalae</taxon>
        <taxon>asterids</taxon>
        <taxon>lamiids</taxon>
        <taxon>Lamiales</taxon>
        <taxon>Lamiaceae</taxon>
        <taxon>Nepetoideae</taxon>
        <taxon>Mentheae</taxon>
        <taxon>Salviinae</taxon>
        <taxon>Salvia</taxon>
        <taxon>Salvia subgen. Calosphace</taxon>
    </lineage>
</organism>
<evidence type="ECO:0000313" key="2">
    <source>
        <dbReference type="EMBL" id="KAL1569373.1"/>
    </source>
</evidence>
<accession>A0ABD1INB8</accession>
<sequence length="69" mass="7818">MVNGEKSYRGELSPVMERKRWRWPSDSVRTPRKREKRRANGCLTPFSEASGTPLGTGQGLGLDSETRRP</sequence>
<dbReference type="EMBL" id="JBEAFC010000001">
    <property type="protein sequence ID" value="KAL1569373.1"/>
    <property type="molecule type" value="Genomic_DNA"/>
</dbReference>
<evidence type="ECO:0000313" key="3">
    <source>
        <dbReference type="Proteomes" id="UP001567538"/>
    </source>
</evidence>